<dbReference type="InterPro" id="IPR003816">
    <property type="entry name" value="Nitrate_red_gam"/>
</dbReference>
<comment type="subcellular location">
    <subcellularLocation>
        <location evidence="1">Cell membrane</location>
        <topology evidence="1">Multi-pass membrane protein</topology>
    </subcellularLocation>
</comment>
<feature type="transmembrane region" description="Helical" evidence="17">
    <location>
        <begin position="47"/>
        <end position="72"/>
    </location>
</feature>
<keyword evidence="3" id="KW-0813">Transport</keyword>
<feature type="domain" description="NarG-like" evidence="18">
    <location>
        <begin position="5"/>
        <end position="219"/>
    </location>
</feature>
<feature type="transmembrane region" description="Helical" evidence="17">
    <location>
        <begin position="92"/>
        <end position="111"/>
    </location>
</feature>
<feature type="transmembrane region" description="Helical" evidence="17">
    <location>
        <begin position="6"/>
        <end position="26"/>
    </location>
</feature>
<dbReference type="GO" id="GO:0019645">
    <property type="term" value="P:anaerobic electron transport chain"/>
    <property type="evidence" value="ECO:0007669"/>
    <property type="project" value="TreeGrafter"/>
</dbReference>
<evidence type="ECO:0000256" key="12">
    <source>
        <dbReference type="ARBA" id="ARBA00023063"/>
    </source>
</evidence>
<keyword evidence="9 17" id="KW-1133">Transmembrane helix</keyword>
<sequence>MTLWHTLMFTVFPYICLTTFVVGHGYRYITDRFGWNARSSEFLEKKYLFYGSILFHFGIIATFMGHAGGLLIPQRVLDIFGITAQIHNTIAHWNGLAVGMAAFAGILVLGWRRMKQPRLKIVTTRNDLVTLAALTVVIVTGLYNVLFSNFNMLYSVAPWIRGIVTFTPDSTLMLDVPLSLRIHVTAAWTLLAISPFTRLVHIWSVPLFYLTRPFIVYRQQTRQA</sequence>
<keyword evidence="12" id="KW-0534">Nitrate assimilation</keyword>
<comment type="caution">
    <text evidence="19">The sequence shown here is derived from an EMBL/GenBank/DDBJ whole genome shotgun (WGS) entry which is preliminary data.</text>
</comment>
<dbReference type="EMBL" id="JACCQK010000057">
    <property type="protein sequence ID" value="MBG0778589.1"/>
    <property type="molecule type" value="Genomic_DNA"/>
</dbReference>
<keyword evidence="5 16" id="KW-0349">Heme</keyword>
<dbReference type="GO" id="GO:0046872">
    <property type="term" value="F:metal ion binding"/>
    <property type="evidence" value="ECO:0007669"/>
    <property type="project" value="UniProtKB-KW"/>
</dbReference>
<dbReference type="GO" id="GO:0005886">
    <property type="term" value="C:plasma membrane"/>
    <property type="evidence" value="ECO:0007669"/>
    <property type="project" value="UniProtKB-SubCell"/>
</dbReference>
<evidence type="ECO:0000256" key="1">
    <source>
        <dbReference type="ARBA" id="ARBA00004651"/>
    </source>
</evidence>
<organism evidence="19 20">
    <name type="scientific">Desulfotignum balticum</name>
    <dbReference type="NCBI Taxonomy" id="115781"/>
    <lineage>
        <taxon>Bacteria</taxon>
        <taxon>Pseudomonadati</taxon>
        <taxon>Thermodesulfobacteriota</taxon>
        <taxon>Desulfobacteria</taxon>
        <taxon>Desulfobacterales</taxon>
        <taxon>Desulfobacteraceae</taxon>
        <taxon>Desulfotignum</taxon>
    </lineage>
</organism>
<feature type="binding site" description="axial binding residue" evidence="16">
    <location>
        <position position="66"/>
    </location>
    <ligand>
        <name>heme b</name>
        <dbReference type="ChEBI" id="CHEBI:60344"/>
        <label>2</label>
    </ligand>
    <ligandPart>
        <name>Fe</name>
        <dbReference type="ChEBI" id="CHEBI:18248"/>
    </ligandPart>
</feature>
<evidence type="ECO:0000259" key="18">
    <source>
        <dbReference type="Pfam" id="PF02665"/>
    </source>
</evidence>
<evidence type="ECO:0000313" key="20">
    <source>
        <dbReference type="Proteomes" id="UP000706172"/>
    </source>
</evidence>
<evidence type="ECO:0000256" key="4">
    <source>
        <dbReference type="ARBA" id="ARBA00022475"/>
    </source>
</evidence>
<evidence type="ECO:0000256" key="6">
    <source>
        <dbReference type="ARBA" id="ARBA00022692"/>
    </source>
</evidence>
<comment type="catalytic activity">
    <reaction evidence="14">
        <text>nitrate + a quinol = a quinone + nitrite + H2O</text>
        <dbReference type="Rhea" id="RHEA:56144"/>
        <dbReference type="ChEBI" id="CHEBI:15377"/>
        <dbReference type="ChEBI" id="CHEBI:16301"/>
        <dbReference type="ChEBI" id="CHEBI:17632"/>
        <dbReference type="ChEBI" id="CHEBI:24646"/>
        <dbReference type="ChEBI" id="CHEBI:132124"/>
        <dbReference type="EC" id="1.7.5.1"/>
    </reaction>
</comment>
<feature type="binding site" description="axial binding residue" evidence="16">
    <location>
        <position position="56"/>
    </location>
    <ligand>
        <name>heme b</name>
        <dbReference type="ChEBI" id="CHEBI:60344"/>
        <label>1</label>
    </ligand>
    <ligandPart>
        <name>Fe</name>
        <dbReference type="ChEBI" id="CHEBI:18248"/>
    </ligandPart>
</feature>
<dbReference type="EC" id="1.7.5.1" evidence="2"/>
<dbReference type="GO" id="GO:0009055">
    <property type="term" value="F:electron transfer activity"/>
    <property type="evidence" value="ECO:0007669"/>
    <property type="project" value="TreeGrafter"/>
</dbReference>
<dbReference type="PANTHER" id="PTHR30598">
    <property type="entry name" value="NITRATE REDUCTASE PRIVATE CHAPERONE, REDOX ENZYME MATURATION PROTEIN REMP FAMILY"/>
    <property type="match status" value="1"/>
</dbReference>
<comment type="subunit">
    <text evidence="15">Dimer of heterotrimers each composed of an alpha, a beta and a gamma chain. Alpha and beta are catalytic chains; gamma chains are involved in binding the enzyme complex to the cytoplasmic membrane.</text>
</comment>
<evidence type="ECO:0000256" key="3">
    <source>
        <dbReference type="ARBA" id="ARBA00022448"/>
    </source>
</evidence>
<dbReference type="GO" id="GO:0160182">
    <property type="term" value="F:nitrate reductase (quinone) activity"/>
    <property type="evidence" value="ECO:0007669"/>
    <property type="project" value="UniProtKB-EC"/>
</dbReference>
<feature type="transmembrane region" description="Helical" evidence="17">
    <location>
        <begin position="131"/>
        <end position="150"/>
    </location>
</feature>
<keyword evidence="4" id="KW-1003">Cell membrane</keyword>
<dbReference type="GO" id="GO:0042128">
    <property type="term" value="P:nitrate assimilation"/>
    <property type="evidence" value="ECO:0007669"/>
    <property type="project" value="UniProtKB-KW"/>
</dbReference>
<gene>
    <name evidence="19" type="primary">narI</name>
    <name evidence="19" type="ORF">H0S81_01485</name>
</gene>
<dbReference type="NCBIfam" id="TIGR00351">
    <property type="entry name" value="narI"/>
    <property type="match status" value="1"/>
</dbReference>
<dbReference type="Pfam" id="PF02665">
    <property type="entry name" value="Nitrate_red_gam"/>
    <property type="match status" value="1"/>
</dbReference>
<dbReference type="GO" id="GO:0009325">
    <property type="term" value="C:nitrate reductase complex"/>
    <property type="evidence" value="ECO:0007669"/>
    <property type="project" value="InterPro"/>
</dbReference>
<protein>
    <recommendedName>
        <fullName evidence="2">nitrate reductase (quinone)</fullName>
        <ecNumber evidence="2">1.7.5.1</ecNumber>
    </recommendedName>
</protein>
<evidence type="ECO:0000256" key="16">
    <source>
        <dbReference type="PIRSR" id="PIRSR603816-1"/>
    </source>
</evidence>
<keyword evidence="11 16" id="KW-0408">Iron</keyword>
<dbReference type="InterPro" id="IPR023234">
    <property type="entry name" value="NarG-like_domain"/>
</dbReference>
<dbReference type="PANTHER" id="PTHR30598:SF3">
    <property type="entry name" value="RESPIRATORY NITRATE REDUCTASE 1 GAMMA CHAIN"/>
    <property type="match status" value="1"/>
</dbReference>
<keyword evidence="10 19" id="KW-0560">Oxidoreductase</keyword>
<feature type="transmembrane region" description="Helical" evidence="17">
    <location>
        <begin position="186"/>
        <end position="210"/>
    </location>
</feature>
<keyword evidence="7" id="KW-0479">Metal-binding</keyword>
<evidence type="ECO:0000256" key="5">
    <source>
        <dbReference type="ARBA" id="ARBA00022617"/>
    </source>
</evidence>
<dbReference type="Gene3D" id="1.20.950.20">
    <property type="entry name" value="Transmembrane di-heme cytochromes, Chain C"/>
    <property type="match status" value="1"/>
</dbReference>
<evidence type="ECO:0000256" key="14">
    <source>
        <dbReference type="ARBA" id="ARBA00048294"/>
    </source>
</evidence>
<reference evidence="19" key="1">
    <citation type="submission" date="2020-07" db="EMBL/GenBank/DDBJ databases">
        <title>Severe corrosion of carbon steel in oil field produced water can be linked to methanogenic archaea containing a special type of NiFe hydrogenase.</title>
        <authorList>
            <person name="Lahme S."/>
            <person name="Mand J."/>
            <person name="Longwell J."/>
            <person name="Smith R."/>
            <person name="Enning D."/>
        </authorList>
    </citation>
    <scope>NUCLEOTIDE SEQUENCE</scope>
    <source>
        <strain evidence="19">MIC098Bin6</strain>
    </source>
</reference>
<dbReference type="SUPFAM" id="SSF103501">
    <property type="entry name" value="Respiratory nitrate reductase 1 gamma chain"/>
    <property type="match status" value="1"/>
</dbReference>
<name>A0A931CWB0_9BACT</name>
<accession>A0A931CWB0</accession>
<evidence type="ECO:0000256" key="8">
    <source>
        <dbReference type="ARBA" id="ARBA00022982"/>
    </source>
</evidence>
<evidence type="ECO:0000256" key="15">
    <source>
        <dbReference type="ARBA" id="ARBA00063882"/>
    </source>
</evidence>
<proteinExistence type="predicted"/>
<evidence type="ECO:0000256" key="2">
    <source>
        <dbReference type="ARBA" id="ARBA00012500"/>
    </source>
</evidence>
<dbReference type="Proteomes" id="UP000706172">
    <property type="component" value="Unassembled WGS sequence"/>
</dbReference>
<evidence type="ECO:0000256" key="11">
    <source>
        <dbReference type="ARBA" id="ARBA00023004"/>
    </source>
</evidence>
<keyword evidence="8" id="KW-0249">Electron transport</keyword>
<dbReference type="InterPro" id="IPR036197">
    <property type="entry name" value="NarG-like_sf"/>
</dbReference>
<dbReference type="GO" id="GO:0020037">
    <property type="term" value="F:heme binding"/>
    <property type="evidence" value="ECO:0007669"/>
    <property type="project" value="TreeGrafter"/>
</dbReference>
<evidence type="ECO:0000256" key="7">
    <source>
        <dbReference type="ARBA" id="ARBA00022723"/>
    </source>
</evidence>
<keyword evidence="13 17" id="KW-0472">Membrane</keyword>
<evidence type="ECO:0000256" key="10">
    <source>
        <dbReference type="ARBA" id="ARBA00023002"/>
    </source>
</evidence>
<feature type="binding site" description="axial binding residue" evidence="16">
    <location>
        <position position="201"/>
    </location>
    <ligand>
        <name>heme b</name>
        <dbReference type="ChEBI" id="CHEBI:60344"/>
        <label>1</label>
    </ligand>
    <ligandPart>
        <name>Fe</name>
        <dbReference type="ChEBI" id="CHEBI:18248"/>
    </ligandPart>
</feature>
<dbReference type="InterPro" id="IPR051936">
    <property type="entry name" value="Heme-iron_electron_transfer"/>
</dbReference>
<evidence type="ECO:0000256" key="13">
    <source>
        <dbReference type="ARBA" id="ARBA00023136"/>
    </source>
</evidence>
<evidence type="ECO:0000256" key="9">
    <source>
        <dbReference type="ARBA" id="ARBA00022989"/>
    </source>
</evidence>
<evidence type="ECO:0000256" key="17">
    <source>
        <dbReference type="SAM" id="Phobius"/>
    </source>
</evidence>
<feature type="binding site" description="axial binding residue" evidence="16">
    <location>
        <position position="183"/>
    </location>
    <ligand>
        <name>heme b</name>
        <dbReference type="ChEBI" id="CHEBI:60344"/>
        <label>1</label>
    </ligand>
    <ligandPart>
        <name>Fe</name>
        <dbReference type="ChEBI" id="CHEBI:18248"/>
    </ligandPart>
</feature>
<evidence type="ECO:0000313" key="19">
    <source>
        <dbReference type="EMBL" id="MBG0778589.1"/>
    </source>
</evidence>
<dbReference type="FunFam" id="1.20.950.20:FF:000001">
    <property type="entry name" value="Respiratory nitrate reductase subunit gamma"/>
    <property type="match status" value="1"/>
</dbReference>
<keyword evidence="6 17" id="KW-0812">Transmembrane</keyword>
<dbReference type="AlphaFoldDB" id="A0A931CWB0"/>